<reference evidence="2 3" key="1">
    <citation type="submission" date="2019-03" db="EMBL/GenBank/DDBJ databases">
        <title>Subsurface microbial communities from deep shales in Ohio and West Virginia, USA.</title>
        <authorList>
            <person name="Wrighton K."/>
        </authorList>
    </citation>
    <scope>NUCLEOTIDE SEQUENCE [LARGE SCALE GENOMIC DNA]</scope>
    <source>
        <strain evidence="2 3">MA284_T2</strain>
    </source>
</reference>
<dbReference type="InterPro" id="IPR014001">
    <property type="entry name" value="Helicase_ATP-bd"/>
</dbReference>
<dbReference type="GO" id="GO:0005524">
    <property type="term" value="F:ATP binding"/>
    <property type="evidence" value="ECO:0007669"/>
    <property type="project" value="InterPro"/>
</dbReference>
<gene>
    <name evidence="2" type="ORF">DFR79_11447</name>
</gene>
<evidence type="ECO:0000259" key="1">
    <source>
        <dbReference type="SMART" id="SM00487"/>
    </source>
</evidence>
<dbReference type="Proteomes" id="UP000295064">
    <property type="component" value="Unassembled WGS sequence"/>
</dbReference>
<feature type="domain" description="Helicase ATP-binding" evidence="1">
    <location>
        <begin position="25"/>
        <end position="195"/>
    </location>
</feature>
<organism evidence="2 3">
    <name type="scientific">Halanaerobium saccharolyticum</name>
    <dbReference type="NCBI Taxonomy" id="43595"/>
    <lineage>
        <taxon>Bacteria</taxon>
        <taxon>Bacillati</taxon>
        <taxon>Bacillota</taxon>
        <taxon>Clostridia</taxon>
        <taxon>Halanaerobiales</taxon>
        <taxon>Halanaerobiaceae</taxon>
        <taxon>Halanaerobium</taxon>
    </lineage>
</organism>
<comment type="caution">
    <text evidence="2">The sequence shown here is derived from an EMBL/GenBank/DDBJ whole genome shotgun (WGS) entry which is preliminary data.</text>
</comment>
<dbReference type="Gene3D" id="3.40.50.300">
    <property type="entry name" value="P-loop containing nucleotide triphosphate hydrolases"/>
    <property type="match status" value="1"/>
</dbReference>
<proteinExistence type="predicted"/>
<dbReference type="OrthoDB" id="2943946at2"/>
<accession>A0A4R6LMS5</accession>
<name>A0A4R6LMS5_9FIRM</name>
<dbReference type="InterPro" id="IPR006935">
    <property type="entry name" value="Helicase/UvrB_N"/>
</dbReference>
<dbReference type="GO" id="GO:0016787">
    <property type="term" value="F:hydrolase activity"/>
    <property type="evidence" value="ECO:0007669"/>
    <property type="project" value="InterPro"/>
</dbReference>
<dbReference type="RefSeq" id="WP_133515261.1">
    <property type="nucleotide sequence ID" value="NZ_SNWX01000014.1"/>
</dbReference>
<dbReference type="Pfam" id="PF04851">
    <property type="entry name" value="ResIII"/>
    <property type="match status" value="1"/>
</dbReference>
<dbReference type="EMBL" id="SNWX01000014">
    <property type="protein sequence ID" value="TDO86475.1"/>
    <property type="molecule type" value="Genomic_DNA"/>
</dbReference>
<protein>
    <submittedName>
        <fullName evidence="2">Type III restriction/modification enzyme restriction subunit</fullName>
    </submittedName>
</protein>
<dbReference type="SMART" id="SM00487">
    <property type="entry name" value="DEXDc"/>
    <property type="match status" value="1"/>
</dbReference>
<sequence>MAETNEDIIRQNLNIYKGKELEIEGKYIQNNHIDKIFESLFQNDNKKILVTSVTGSGKTYSFLKNVQKNEIKTIFLAPYKSTTWQTSVSYKHENTVGFWGDKSVDLTGDETVIIATYDKSKQISEQIDCSDFTLIIDESHNSIGQYGFRKEAIKNVNKLSEVVENIIHITATPVGLNPKYDMIYNFKKEKTLEQAVIVNSNQLSDLISFLKDNKKENHLDIIRINNKKKQQIIKDTLVKDDFYSKEEILIFNSDVKGNSEFRNLINNDKINKKIRLVLTTSLIDDGVNIKNKNINNIYYFGSLDFNAIVQFPNRNRNGFNTMFLFGKHNNDREAFNINERFNYLYNADKETIGRYNNVLKELNYSPENKKKENELSSLINSITKTLETLDSNFVSLDKKKNIYYIDKNKISLRVYQKLNGTLSNHDILETVLNEYAGFKNVKKINQSNNKNYSSEKKQEMKKALKSILKDPNINREIAVKRLVQWSDISVNINLSEPDNEINRIEDKYFKLSEIASTQKRAVNKLGRLYSILNKAKMNQNVVQNVLELYEKNITPKTLDARIGFAIIINSPSIIKKIDPIKSKKLDEILALEYTTKTNSKLKTILNEITGKWIKSPKVFLAKFFEIDTTTKRDKNGKSKRFTVIKNRIKIDNIYGIDFSYILKRLNKDQLSKWSNHNFSLLAA</sequence>
<evidence type="ECO:0000313" key="2">
    <source>
        <dbReference type="EMBL" id="TDO86475.1"/>
    </source>
</evidence>
<dbReference type="AlphaFoldDB" id="A0A4R6LMS5"/>
<dbReference type="GO" id="GO:0003677">
    <property type="term" value="F:DNA binding"/>
    <property type="evidence" value="ECO:0007669"/>
    <property type="project" value="InterPro"/>
</dbReference>
<evidence type="ECO:0000313" key="3">
    <source>
        <dbReference type="Proteomes" id="UP000295064"/>
    </source>
</evidence>
<dbReference type="InterPro" id="IPR027417">
    <property type="entry name" value="P-loop_NTPase"/>
</dbReference>
<dbReference type="SUPFAM" id="SSF52540">
    <property type="entry name" value="P-loop containing nucleoside triphosphate hydrolases"/>
    <property type="match status" value="2"/>
</dbReference>